<keyword evidence="1" id="KW-0659">Purine metabolism</keyword>
<keyword evidence="4" id="KW-1185">Reference proteome</keyword>
<dbReference type="AlphaFoldDB" id="A0A7W9PCZ6"/>
<dbReference type="RefSeq" id="WP_040744934.1">
    <property type="nucleotide sequence ID" value="NZ_JACHIT010000001.1"/>
</dbReference>
<comment type="caution">
    <text evidence="3">The sequence shown here is derived from an EMBL/GenBank/DDBJ whole genome shotgun (WGS) entry which is preliminary data.</text>
</comment>
<accession>A0A7W9PCZ6</accession>
<evidence type="ECO:0000256" key="1">
    <source>
        <dbReference type="ARBA" id="ARBA00022631"/>
    </source>
</evidence>
<dbReference type="GO" id="GO:0006144">
    <property type="term" value="P:purine nucleobase metabolic process"/>
    <property type="evidence" value="ECO:0007669"/>
    <property type="project" value="UniProtKB-KW"/>
</dbReference>
<dbReference type="Gene3D" id="1.10.3330.10">
    <property type="entry name" value="Oxo-4-hydroxy-4-carboxy-5-ureidoimidazoline decarboxylase"/>
    <property type="match status" value="1"/>
</dbReference>
<protein>
    <submittedName>
        <fullName evidence="3">2-oxo-4-hydroxy-4-carboxy-5-ureidoimidazoline decarboxylase</fullName>
        <ecNumber evidence="3">4.1.1.97</ecNumber>
    </submittedName>
</protein>
<evidence type="ECO:0000259" key="2">
    <source>
        <dbReference type="Pfam" id="PF09349"/>
    </source>
</evidence>
<evidence type="ECO:0000313" key="4">
    <source>
        <dbReference type="Proteomes" id="UP000540412"/>
    </source>
</evidence>
<dbReference type="EMBL" id="JACHIT010000001">
    <property type="protein sequence ID" value="MBB5913373.1"/>
    <property type="molecule type" value="Genomic_DNA"/>
</dbReference>
<proteinExistence type="predicted"/>
<dbReference type="InterPro" id="IPR018020">
    <property type="entry name" value="OHCU_decarboxylase"/>
</dbReference>
<reference evidence="3 4" key="1">
    <citation type="submission" date="2020-08" db="EMBL/GenBank/DDBJ databases">
        <title>Sequencing the genomes of 1000 actinobacteria strains.</title>
        <authorList>
            <person name="Klenk H.-P."/>
        </authorList>
    </citation>
    <scope>NUCLEOTIDE SEQUENCE [LARGE SCALE GENOMIC DNA]</scope>
    <source>
        <strain evidence="3 4">DSM 43582</strain>
    </source>
</reference>
<dbReference type="EC" id="4.1.1.97" evidence="3"/>
<dbReference type="GO" id="GO:0051997">
    <property type="term" value="F:2-oxo-4-hydroxy-4-carboxy-5-ureidoimidazoline decarboxylase activity"/>
    <property type="evidence" value="ECO:0007669"/>
    <property type="project" value="UniProtKB-EC"/>
</dbReference>
<evidence type="ECO:0000313" key="3">
    <source>
        <dbReference type="EMBL" id="MBB5913373.1"/>
    </source>
</evidence>
<gene>
    <name evidence="3" type="ORF">BJY24_002240</name>
</gene>
<name>A0A7W9PCZ6_9NOCA</name>
<dbReference type="InterPro" id="IPR036778">
    <property type="entry name" value="OHCU_decarboxylase_sf"/>
</dbReference>
<keyword evidence="3" id="KW-0456">Lyase</keyword>
<dbReference type="SUPFAM" id="SSF158694">
    <property type="entry name" value="UraD-Like"/>
    <property type="match status" value="1"/>
</dbReference>
<feature type="domain" description="Oxo-4-hydroxy-4-carboxy-5-ureidoimidazoline decarboxylase" evidence="2">
    <location>
        <begin position="13"/>
        <end position="80"/>
    </location>
</feature>
<dbReference type="Pfam" id="PF09349">
    <property type="entry name" value="OHCU_decarbox"/>
    <property type="match status" value="1"/>
</dbReference>
<sequence length="106" mass="11698">MLMHKGIGLERFNSLSRTRAVHALYECCCAVTWAEKIADARPYPDLATLLAASDVELSALSSADLDRILDSLAHDESGERSPELAARITRDRIGRMIEPPSGYPDR</sequence>
<dbReference type="Proteomes" id="UP000540412">
    <property type="component" value="Unassembled WGS sequence"/>
</dbReference>
<organism evidence="3 4">
    <name type="scientific">Nocardia transvalensis</name>
    <dbReference type="NCBI Taxonomy" id="37333"/>
    <lineage>
        <taxon>Bacteria</taxon>
        <taxon>Bacillati</taxon>
        <taxon>Actinomycetota</taxon>
        <taxon>Actinomycetes</taxon>
        <taxon>Mycobacteriales</taxon>
        <taxon>Nocardiaceae</taxon>
        <taxon>Nocardia</taxon>
    </lineage>
</organism>